<evidence type="ECO:0000313" key="3">
    <source>
        <dbReference type="Proteomes" id="UP000799770"/>
    </source>
</evidence>
<gene>
    <name evidence="2" type="ORF">BDV96DRAFT_179667</name>
</gene>
<name>A0A6A5YYA3_9PLEO</name>
<organism evidence="2 3">
    <name type="scientific">Lophiotrema nucula</name>
    <dbReference type="NCBI Taxonomy" id="690887"/>
    <lineage>
        <taxon>Eukaryota</taxon>
        <taxon>Fungi</taxon>
        <taxon>Dikarya</taxon>
        <taxon>Ascomycota</taxon>
        <taxon>Pezizomycotina</taxon>
        <taxon>Dothideomycetes</taxon>
        <taxon>Pleosporomycetidae</taxon>
        <taxon>Pleosporales</taxon>
        <taxon>Lophiotremataceae</taxon>
        <taxon>Lophiotrema</taxon>
    </lineage>
</organism>
<evidence type="ECO:0000256" key="1">
    <source>
        <dbReference type="SAM" id="Phobius"/>
    </source>
</evidence>
<dbReference type="EMBL" id="ML977333">
    <property type="protein sequence ID" value="KAF2111876.1"/>
    <property type="molecule type" value="Genomic_DNA"/>
</dbReference>
<keyword evidence="1" id="KW-0472">Membrane</keyword>
<protein>
    <submittedName>
        <fullName evidence="2">Uncharacterized protein</fullName>
    </submittedName>
</protein>
<proteinExistence type="predicted"/>
<feature type="transmembrane region" description="Helical" evidence="1">
    <location>
        <begin position="60"/>
        <end position="85"/>
    </location>
</feature>
<reference evidence="2" key="1">
    <citation type="journal article" date="2020" name="Stud. Mycol.">
        <title>101 Dothideomycetes genomes: a test case for predicting lifestyles and emergence of pathogens.</title>
        <authorList>
            <person name="Haridas S."/>
            <person name="Albert R."/>
            <person name="Binder M."/>
            <person name="Bloem J."/>
            <person name="Labutti K."/>
            <person name="Salamov A."/>
            <person name="Andreopoulos B."/>
            <person name="Baker S."/>
            <person name="Barry K."/>
            <person name="Bills G."/>
            <person name="Bluhm B."/>
            <person name="Cannon C."/>
            <person name="Castanera R."/>
            <person name="Culley D."/>
            <person name="Daum C."/>
            <person name="Ezra D."/>
            <person name="Gonzalez J."/>
            <person name="Henrissat B."/>
            <person name="Kuo A."/>
            <person name="Liang C."/>
            <person name="Lipzen A."/>
            <person name="Lutzoni F."/>
            <person name="Magnuson J."/>
            <person name="Mondo S."/>
            <person name="Nolan M."/>
            <person name="Ohm R."/>
            <person name="Pangilinan J."/>
            <person name="Park H.-J."/>
            <person name="Ramirez L."/>
            <person name="Alfaro M."/>
            <person name="Sun H."/>
            <person name="Tritt A."/>
            <person name="Yoshinaga Y."/>
            <person name="Zwiers L.-H."/>
            <person name="Turgeon B."/>
            <person name="Goodwin S."/>
            <person name="Spatafora J."/>
            <person name="Crous P."/>
            <person name="Grigoriev I."/>
        </authorList>
    </citation>
    <scope>NUCLEOTIDE SEQUENCE</scope>
    <source>
        <strain evidence="2">CBS 627.86</strain>
    </source>
</reference>
<keyword evidence="1" id="KW-1133">Transmembrane helix</keyword>
<keyword evidence="1" id="KW-0812">Transmembrane</keyword>
<evidence type="ECO:0000313" key="2">
    <source>
        <dbReference type="EMBL" id="KAF2111876.1"/>
    </source>
</evidence>
<dbReference type="Proteomes" id="UP000799770">
    <property type="component" value="Unassembled WGS sequence"/>
</dbReference>
<sequence>MYESLSLTSHSARQFLPHTYLFTKLLLGSIYSRRIGQKRTGLGWIRTNDSRITLRQPPTFIVFLVVSGLSGCVWFVWLCLVLSGLSGLSGCVWLNPVGVRMLGASVLPLNYESVNLFDMSNGRL</sequence>
<accession>A0A6A5YYA3</accession>
<keyword evidence="3" id="KW-1185">Reference proteome</keyword>
<dbReference type="AlphaFoldDB" id="A0A6A5YYA3"/>